<dbReference type="AlphaFoldDB" id="Q5V820"/>
<evidence type="ECO:0008006" key="3">
    <source>
        <dbReference type="Google" id="ProtNLM"/>
    </source>
</evidence>
<evidence type="ECO:0000313" key="1">
    <source>
        <dbReference type="EMBL" id="AAV44332.1"/>
    </source>
</evidence>
<dbReference type="Proteomes" id="UP000001169">
    <property type="component" value="Plasmid pNG200"/>
</dbReference>
<dbReference type="PATRIC" id="fig|272569.17.peg.74"/>
<dbReference type="RefSeq" id="WP_011222183.1">
    <property type="nucleotide sequence ID" value="NC_006390.1"/>
</dbReference>
<sequence>MTDEYTMAVECSHCGVENEIDPIHDGEVSRGTRCAECHRWFTVYSEH</sequence>
<dbReference type="HOGENOM" id="CLU_3163004_0_0_2"/>
<geneLocation type="plasmid" evidence="1 2">
    <name>pNG200</name>
</geneLocation>
<keyword evidence="1" id="KW-0614">Plasmid</keyword>
<dbReference type="EnsemblBacteria" id="AAV44332">
    <property type="protein sequence ID" value="AAV44332"/>
    <property type="gene ID" value="pNG2040"/>
</dbReference>
<dbReference type="KEGG" id="hma:pNG2040"/>
<protein>
    <recommendedName>
        <fullName evidence="3">Small CPxCG-related zinc finger protein</fullName>
    </recommendedName>
</protein>
<gene>
    <name evidence="1" type="ordered locus">pNG2040</name>
</gene>
<accession>Q5V820</accession>
<name>Q5V820_HALMA</name>
<dbReference type="EMBL" id="AY596291">
    <property type="protein sequence ID" value="AAV44332.1"/>
    <property type="molecule type" value="Genomic_DNA"/>
</dbReference>
<dbReference type="GeneID" id="55596772"/>
<keyword evidence="2" id="KW-1185">Reference proteome</keyword>
<reference evidence="1 2" key="1">
    <citation type="journal article" date="2004" name="Genome Res.">
        <title>Genome sequence of Haloarcula marismortui: a halophilic archaeon from the Dead Sea.</title>
        <authorList>
            <person name="Baliga N.S."/>
            <person name="Bonneau R."/>
            <person name="Facciotti M.T."/>
            <person name="Pan M."/>
            <person name="Glusman G."/>
            <person name="Deutsch E.W."/>
            <person name="Shannon P."/>
            <person name="Chiu Y."/>
            <person name="Weng R.S."/>
            <person name="Gan R.R."/>
            <person name="Hung P."/>
            <person name="Date S.V."/>
            <person name="Marcotte E."/>
            <person name="Hood L."/>
            <person name="Ng W.V."/>
        </authorList>
    </citation>
    <scope>NUCLEOTIDE SEQUENCE [LARGE SCALE GENOMIC DNA]</scope>
    <source>
        <strain evidence="2">ATCC 43049 / DSM 3752 / JCM 8966 / VKM B-1809</strain>
        <plasmid evidence="2">Plasmid pNG200</plasmid>
    </source>
</reference>
<evidence type="ECO:0000313" key="2">
    <source>
        <dbReference type="Proteomes" id="UP000001169"/>
    </source>
</evidence>
<organism evidence="1 2">
    <name type="scientific">Haloarcula marismortui (strain ATCC 43049 / DSM 3752 / JCM 8966 / VKM B-1809)</name>
    <name type="common">Halobacterium marismortui</name>
    <dbReference type="NCBI Taxonomy" id="272569"/>
    <lineage>
        <taxon>Archaea</taxon>
        <taxon>Methanobacteriati</taxon>
        <taxon>Methanobacteriota</taxon>
        <taxon>Stenosarchaea group</taxon>
        <taxon>Halobacteria</taxon>
        <taxon>Halobacteriales</taxon>
        <taxon>Haloarculaceae</taxon>
        <taxon>Haloarcula</taxon>
    </lineage>
</organism>
<proteinExistence type="predicted"/>